<keyword evidence="4 6" id="KW-0472">Membrane</keyword>
<evidence type="ECO:0000256" key="3">
    <source>
        <dbReference type="ARBA" id="ARBA00022989"/>
    </source>
</evidence>
<dbReference type="PANTHER" id="PTHR23502">
    <property type="entry name" value="MAJOR FACILITATOR SUPERFAMILY"/>
    <property type="match status" value="1"/>
</dbReference>
<dbReference type="OMA" id="ATFIMYL"/>
<evidence type="ECO:0000256" key="1">
    <source>
        <dbReference type="ARBA" id="ARBA00004141"/>
    </source>
</evidence>
<dbReference type="Gene3D" id="1.20.1250.20">
    <property type="entry name" value="MFS general substrate transporter like domains"/>
    <property type="match status" value="1"/>
</dbReference>
<dbReference type="SUPFAM" id="SSF103473">
    <property type="entry name" value="MFS general substrate transporter"/>
    <property type="match status" value="1"/>
</dbReference>
<organism evidence="8 9">
    <name type="scientific">Punctularia strigosozonata (strain HHB-11173)</name>
    <name type="common">White-rot fungus</name>
    <dbReference type="NCBI Taxonomy" id="741275"/>
    <lineage>
        <taxon>Eukaryota</taxon>
        <taxon>Fungi</taxon>
        <taxon>Dikarya</taxon>
        <taxon>Basidiomycota</taxon>
        <taxon>Agaricomycotina</taxon>
        <taxon>Agaricomycetes</taxon>
        <taxon>Corticiales</taxon>
        <taxon>Punctulariaceae</taxon>
        <taxon>Punctularia</taxon>
    </lineage>
</organism>
<feature type="transmembrane region" description="Helical" evidence="6">
    <location>
        <begin position="409"/>
        <end position="426"/>
    </location>
</feature>
<dbReference type="PROSITE" id="PS50850">
    <property type="entry name" value="MFS"/>
    <property type="match status" value="1"/>
</dbReference>
<dbReference type="InterPro" id="IPR011701">
    <property type="entry name" value="MFS"/>
</dbReference>
<evidence type="ECO:0000256" key="5">
    <source>
        <dbReference type="SAM" id="MobiDB-lite"/>
    </source>
</evidence>
<dbReference type="HOGENOM" id="CLU_008455_0_4_1"/>
<feature type="transmembrane region" description="Helical" evidence="6">
    <location>
        <begin position="447"/>
        <end position="466"/>
    </location>
</feature>
<dbReference type="eggNOG" id="KOG0255">
    <property type="taxonomic scope" value="Eukaryota"/>
</dbReference>
<dbReference type="KEGG" id="psq:PUNSTDRAFT_47900"/>
<dbReference type="CDD" id="cd17323">
    <property type="entry name" value="MFS_Tpo1_MDR_like"/>
    <property type="match status" value="1"/>
</dbReference>
<dbReference type="PANTHER" id="PTHR23502:SF134">
    <property type="entry name" value="MAJOR FACILITATOR SUPERFAMILY (MFS) PROFILE DOMAIN-CONTAINING PROTEIN-RELATED"/>
    <property type="match status" value="1"/>
</dbReference>
<name>R7S118_PUNST</name>
<dbReference type="GeneID" id="18882927"/>
<feature type="compositionally biased region" description="Basic and acidic residues" evidence="5">
    <location>
        <begin position="1"/>
        <end position="17"/>
    </location>
</feature>
<sequence>MSGPRVDQEKGVQEEVRVQVSSDAGEEKAPAGEGEGERPLAIHGLEDVEEPIDPRISLDSRADTVELDEGYAHQLGPHRHHHHPPGYEPDEKPASEKTKAADDDVDELEKGEHEVLYVEFDHGDRRDPINWPKPRKWIITVTACYFTALSGMKSSTASTFSMGFPSMERDLHSTPFQAALGLSMYSLGFGVVPLATASLSEEFGRQPLYVVCAIGFMLMNVMLAAARNVQTVIVGRFLSGAFGSTGATMVGGTVADIWAPAERGVPMSMYAFSAIASTGVGPVIAGWIEMRLGWRWIQWLHVIFGGLCVALILLFLRETRSAVLLTRLAKKMRKETGDTRYRARAEDERARLRTLIYISCTRPLYLLITEPVVLSFSVWISFAWGIMYTMFESIAPIFKTLHHFNQGEIGLTFLGMFIGSLLGLCTNFYQERLYKRYVKQRGPEARLYTACGAAVMFPAGMFIYAWCSLPHVPWIALVIGVTVFMWATFIMYLAVFTYLADCYGPFASSALAGQSLLRNLMGTAFPLFTTAMYARLTYKWASTVFALIAVVMIPIPYVLMFYGPKIRAKSRFASQIVHVHKD</sequence>
<feature type="transmembrane region" description="Helical" evidence="6">
    <location>
        <begin position="364"/>
        <end position="389"/>
    </location>
</feature>
<evidence type="ECO:0000256" key="6">
    <source>
        <dbReference type="SAM" id="Phobius"/>
    </source>
</evidence>
<accession>R7S118</accession>
<feature type="transmembrane region" description="Helical" evidence="6">
    <location>
        <begin position="472"/>
        <end position="495"/>
    </location>
</feature>
<dbReference type="EMBL" id="JH687558">
    <property type="protein sequence ID" value="EIN03913.1"/>
    <property type="molecule type" value="Genomic_DNA"/>
</dbReference>
<dbReference type="AlphaFoldDB" id="R7S118"/>
<dbReference type="InterPro" id="IPR020846">
    <property type="entry name" value="MFS_dom"/>
</dbReference>
<dbReference type="GO" id="GO:0005886">
    <property type="term" value="C:plasma membrane"/>
    <property type="evidence" value="ECO:0007669"/>
    <property type="project" value="TreeGrafter"/>
</dbReference>
<dbReference type="FunFam" id="1.20.1250.20:FF:000082">
    <property type="entry name" value="MFS multidrug transporter, putative"/>
    <property type="match status" value="1"/>
</dbReference>
<dbReference type="OrthoDB" id="5376138at2759"/>
<feature type="domain" description="Major facilitator superfamily (MFS) profile" evidence="7">
    <location>
        <begin position="139"/>
        <end position="567"/>
    </location>
</feature>
<protein>
    <submittedName>
        <fullName evidence="8">MFS general substrate transporter</fullName>
    </submittedName>
</protein>
<evidence type="ECO:0000256" key="4">
    <source>
        <dbReference type="ARBA" id="ARBA00023136"/>
    </source>
</evidence>
<dbReference type="InterPro" id="IPR036259">
    <property type="entry name" value="MFS_trans_sf"/>
</dbReference>
<dbReference type="Pfam" id="PF07690">
    <property type="entry name" value="MFS_1"/>
    <property type="match status" value="1"/>
</dbReference>
<feature type="transmembrane region" description="Helical" evidence="6">
    <location>
        <begin position="540"/>
        <end position="562"/>
    </location>
</feature>
<reference evidence="9" key="1">
    <citation type="journal article" date="2012" name="Science">
        <title>The Paleozoic origin of enzymatic lignin decomposition reconstructed from 31 fungal genomes.</title>
        <authorList>
            <person name="Floudas D."/>
            <person name="Binder M."/>
            <person name="Riley R."/>
            <person name="Barry K."/>
            <person name="Blanchette R.A."/>
            <person name="Henrissat B."/>
            <person name="Martinez A.T."/>
            <person name="Otillar R."/>
            <person name="Spatafora J.W."/>
            <person name="Yadav J.S."/>
            <person name="Aerts A."/>
            <person name="Benoit I."/>
            <person name="Boyd A."/>
            <person name="Carlson A."/>
            <person name="Copeland A."/>
            <person name="Coutinho P.M."/>
            <person name="de Vries R.P."/>
            <person name="Ferreira P."/>
            <person name="Findley K."/>
            <person name="Foster B."/>
            <person name="Gaskell J."/>
            <person name="Glotzer D."/>
            <person name="Gorecki P."/>
            <person name="Heitman J."/>
            <person name="Hesse C."/>
            <person name="Hori C."/>
            <person name="Igarashi K."/>
            <person name="Jurgens J.A."/>
            <person name="Kallen N."/>
            <person name="Kersten P."/>
            <person name="Kohler A."/>
            <person name="Kuees U."/>
            <person name="Kumar T.K.A."/>
            <person name="Kuo A."/>
            <person name="LaButti K."/>
            <person name="Larrondo L.F."/>
            <person name="Lindquist E."/>
            <person name="Ling A."/>
            <person name="Lombard V."/>
            <person name="Lucas S."/>
            <person name="Lundell T."/>
            <person name="Martin R."/>
            <person name="McLaughlin D.J."/>
            <person name="Morgenstern I."/>
            <person name="Morin E."/>
            <person name="Murat C."/>
            <person name="Nagy L.G."/>
            <person name="Nolan M."/>
            <person name="Ohm R.A."/>
            <person name="Patyshakuliyeva A."/>
            <person name="Rokas A."/>
            <person name="Ruiz-Duenas F.J."/>
            <person name="Sabat G."/>
            <person name="Salamov A."/>
            <person name="Samejima M."/>
            <person name="Schmutz J."/>
            <person name="Slot J.C."/>
            <person name="St John F."/>
            <person name="Stenlid J."/>
            <person name="Sun H."/>
            <person name="Sun S."/>
            <person name="Syed K."/>
            <person name="Tsang A."/>
            <person name="Wiebenga A."/>
            <person name="Young D."/>
            <person name="Pisabarro A."/>
            <person name="Eastwood D.C."/>
            <person name="Martin F."/>
            <person name="Cullen D."/>
            <person name="Grigoriev I.V."/>
            <person name="Hibbett D.S."/>
        </authorList>
    </citation>
    <scope>NUCLEOTIDE SEQUENCE [LARGE SCALE GENOMIC DNA]</scope>
    <source>
        <strain evidence="9">HHB-11173 SS5</strain>
    </source>
</reference>
<feature type="region of interest" description="Disordered" evidence="5">
    <location>
        <begin position="1"/>
        <end position="102"/>
    </location>
</feature>
<evidence type="ECO:0000256" key="2">
    <source>
        <dbReference type="ARBA" id="ARBA00022692"/>
    </source>
</evidence>
<evidence type="ECO:0000313" key="9">
    <source>
        <dbReference type="Proteomes" id="UP000054196"/>
    </source>
</evidence>
<evidence type="ECO:0000259" key="7">
    <source>
        <dbReference type="PROSITE" id="PS50850"/>
    </source>
</evidence>
<feature type="transmembrane region" description="Helical" evidence="6">
    <location>
        <begin position="296"/>
        <end position="316"/>
    </location>
</feature>
<feature type="transmembrane region" description="Helical" evidence="6">
    <location>
        <begin position="137"/>
        <end position="156"/>
    </location>
</feature>
<evidence type="ECO:0000313" key="8">
    <source>
        <dbReference type="EMBL" id="EIN03913.1"/>
    </source>
</evidence>
<dbReference type="RefSeq" id="XP_007388971.1">
    <property type="nucleotide sequence ID" value="XM_007388909.1"/>
</dbReference>
<comment type="subcellular location">
    <subcellularLocation>
        <location evidence="1">Membrane</location>
        <topology evidence="1">Multi-pass membrane protein</topology>
    </subcellularLocation>
</comment>
<dbReference type="Proteomes" id="UP000054196">
    <property type="component" value="Unassembled WGS sequence"/>
</dbReference>
<gene>
    <name evidence="8" type="ORF">PUNSTDRAFT_47900</name>
</gene>
<feature type="transmembrane region" description="Helical" evidence="6">
    <location>
        <begin position="270"/>
        <end position="290"/>
    </location>
</feature>
<proteinExistence type="predicted"/>
<keyword evidence="9" id="KW-1185">Reference proteome</keyword>
<feature type="compositionally biased region" description="Basic and acidic residues" evidence="5">
    <location>
        <begin position="89"/>
        <end position="102"/>
    </location>
</feature>
<keyword evidence="3 6" id="KW-1133">Transmembrane helix</keyword>
<feature type="compositionally biased region" description="Basic and acidic residues" evidence="5">
    <location>
        <begin position="25"/>
        <end position="64"/>
    </location>
</feature>
<feature type="transmembrane region" description="Helical" evidence="6">
    <location>
        <begin position="237"/>
        <end position="258"/>
    </location>
</feature>
<dbReference type="GO" id="GO:0022857">
    <property type="term" value="F:transmembrane transporter activity"/>
    <property type="evidence" value="ECO:0007669"/>
    <property type="project" value="InterPro"/>
</dbReference>
<feature type="transmembrane region" description="Helical" evidence="6">
    <location>
        <begin position="176"/>
        <end position="196"/>
    </location>
</feature>
<keyword evidence="2 6" id="KW-0812">Transmembrane</keyword>
<feature type="transmembrane region" description="Helical" evidence="6">
    <location>
        <begin position="208"/>
        <end position="225"/>
    </location>
</feature>